<gene>
    <name evidence="1" type="ORF">F511_40299</name>
</gene>
<dbReference type="EMBL" id="KQ992661">
    <property type="protein sequence ID" value="KZV49902.1"/>
    <property type="molecule type" value="Genomic_DNA"/>
</dbReference>
<evidence type="ECO:0000313" key="2">
    <source>
        <dbReference type="Proteomes" id="UP000250235"/>
    </source>
</evidence>
<evidence type="ECO:0000313" key="1">
    <source>
        <dbReference type="EMBL" id="KZV49902.1"/>
    </source>
</evidence>
<dbReference type="PANTHER" id="PTHR37610">
    <property type="entry name" value="CCHC-TYPE DOMAIN-CONTAINING PROTEIN"/>
    <property type="match status" value="1"/>
</dbReference>
<accession>A0A2Z7CS45</accession>
<name>A0A2Z7CS45_9LAMI</name>
<protein>
    <submittedName>
        <fullName evidence="1">Uncharacterized protein</fullName>
    </submittedName>
</protein>
<keyword evidence="2" id="KW-1185">Reference proteome</keyword>
<dbReference type="PANTHER" id="PTHR37610:SF97">
    <property type="entry name" value="RETROTRANSPOSON GAG DOMAIN-CONTAINING PROTEIN"/>
    <property type="match status" value="1"/>
</dbReference>
<organism evidence="1 2">
    <name type="scientific">Dorcoceras hygrometricum</name>
    <dbReference type="NCBI Taxonomy" id="472368"/>
    <lineage>
        <taxon>Eukaryota</taxon>
        <taxon>Viridiplantae</taxon>
        <taxon>Streptophyta</taxon>
        <taxon>Embryophyta</taxon>
        <taxon>Tracheophyta</taxon>
        <taxon>Spermatophyta</taxon>
        <taxon>Magnoliopsida</taxon>
        <taxon>eudicotyledons</taxon>
        <taxon>Gunneridae</taxon>
        <taxon>Pentapetalae</taxon>
        <taxon>asterids</taxon>
        <taxon>lamiids</taxon>
        <taxon>Lamiales</taxon>
        <taxon>Gesneriaceae</taxon>
        <taxon>Didymocarpoideae</taxon>
        <taxon>Trichosporeae</taxon>
        <taxon>Loxocarpinae</taxon>
        <taxon>Dorcoceras</taxon>
    </lineage>
</organism>
<sequence>MIMTLTAKNNLGFIDNSIDQPRSDDLLYGSWARCNNIVTTRLFLKEIKKFGNLHDRFHESNAPRDYQIKKLLNGLQQGSMDISSYYTKLRVLWDELRDYQPTSVCNCGSMKEWITYQNQECVMHFLIGLNESYAQIRAQVLMMEPLPIIPKVFALVVQEERQRSIHHGVANASVRSRN</sequence>
<reference evidence="1 2" key="1">
    <citation type="journal article" date="2015" name="Proc. Natl. Acad. Sci. U.S.A.">
        <title>The resurrection genome of Boea hygrometrica: A blueprint for survival of dehydration.</title>
        <authorList>
            <person name="Xiao L."/>
            <person name="Yang G."/>
            <person name="Zhang L."/>
            <person name="Yang X."/>
            <person name="Zhao S."/>
            <person name="Ji Z."/>
            <person name="Zhou Q."/>
            <person name="Hu M."/>
            <person name="Wang Y."/>
            <person name="Chen M."/>
            <person name="Xu Y."/>
            <person name="Jin H."/>
            <person name="Xiao X."/>
            <person name="Hu G."/>
            <person name="Bao F."/>
            <person name="Hu Y."/>
            <person name="Wan P."/>
            <person name="Li L."/>
            <person name="Deng X."/>
            <person name="Kuang T."/>
            <person name="Xiang C."/>
            <person name="Zhu J.K."/>
            <person name="Oliver M.J."/>
            <person name="He Y."/>
        </authorList>
    </citation>
    <scope>NUCLEOTIDE SEQUENCE [LARGE SCALE GENOMIC DNA]</scope>
    <source>
        <strain evidence="2">cv. XS01</strain>
    </source>
</reference>
<proteinExistence type="predicted"/>
<dbReference type="Proteomes" id="UP000250235">
    <property type="component" value="Unassembled WGS sequence"/>
</dbReference>
<dbReference type="OrthoDB" id="5544992at2759"/>
<dbReference type="AlphaFoldDB" id="A0A2Z7CS45"/>